<name>A0ABR9SY95_9PSED</name>
<dbReference type="EMBL" id="JADDUM010000222">
    <property type="protein sequence ID" value="MBE8593885.1"/>
    <property type="molecule type" value="Genomic_DNA"/>
</dbReference>
<organism evidence="7 8">
    <name type="scientific">Pseudomonas cyclaminis</name>
    <dbReference type="NCBI Taxonomy" id="2781239"/>
    <lineage>
        <taxon>Bacteria</taxon>
        <taxon>Pseudomonadati</taxon>
        <taxon>Pseudomonadota</taxon>
        <taxon>Gammaproteobacteria</taxon>
        <taxon>Pseudomonadales</taxon>
        <taxon>Pseudomonadaceae</taxon>
        <taxon>Pseudomonas</taxon>
    </lineage>
</organism>
<dbReference type="InterPro" id="IPR008966">
    <property type="entry name" value="Adhesion_dom_sf"/>
</dbReference>
<comment type="caution">
    <text evidence="7">The sequence shown here is derived from an EMBL/GenBank/DDBJ whole genome shotgun (WGS) entry which is preliminary data.</text>
</comment>
<keyword evidence="3 5" id="KW-0732">Signal</keyword>
<dbReference type="Gene3D" id="2.60.40.1090">
    <property type="entry name" value="Fimbrial-type adhesion domain"/>
    <property type="match status" value="1"/>
</dbReference>
<protein>
    <submittedName>
        <fullName evidence="7">Type 1 fimbrial protein</fullName>
    </submittedName>
</protein>
<evidence type="ECO:0000313" key="8">
    <source>
        <dbReference type="Proteomes" id="UP000613075"/>
    </source>
</evidence>
<comment type="similarity">
    <text evidence="2">Belongs to the fimbrial protein family.</text>
</comment>
<dbReference type="PANTHER" id="PTHR33420">
    <property type="entry name" value="FIMBRIAL SUBUNIT ELFA-RELATED"/>
    <property type="match status" value="1"/>
</dbReference>
<evidence type="ECO:0000256" key="5">
    <source>
        <dbReference type="SAM" id="SignalP"/>
    </source>
</evidence>
<sequence length="314" mass="33639">MCRWRLLFNTTAAIALAYSSGTLAANCAFTSGFSEFTANFGSKPINLTIPKDAPIGTIVYQETITSPQKGFQCSADSPFVFALNPAFGSVTTGKIFPLGKTGLSLQIKYEDFGYLSADYVLAGKVYLDPPRSYTIEVTKTSEQPAQNVVPAGLLGTHKWGNLVLVKLNLLNPIVLNSASCQTPDVSVQMGDDYQLHEFRNVGDTPRTIKFNIGLNQCQTGIQKVTYSLTATSQVIDQQNGVVALNSSSTAKGIGLKLMNDAGQPIALGTTYPFSGFTTTGTNFKIPLSAAYYRLADKLEAGSANASVTFTVNYL</sequence>
<evidence type="ECO:0000259" key="6">
    <source>
        <dbReference type="Pfam" id="PF00419"/>
    </source>
</evidence>
<dbReference type="Pfam" id="PF00419">
    <property type="entry name" value="Fimbrial"/>
    <property type="match status" value="1"/>
</dbReference>
<accession>A0ABR9SY95</accession>
<dbReference type="SUPFAM" id="SSF49401">
    <property type="entry name" value="Bacterial adhesins"/>
    <property type="match status" value="1"/>
</dbReference>
<proteinExistence type="inferred from homology"/>
<dbReference type="InterPro" id="IPR000259">
    <property type="entry name" value="Adhesion_dom_fimbrial"/>
</dbReference>
<feature type="domain" description="Fimbrial-type adhesion" evidence="6">
    <location>
        <begin position="181"/>
        <end position="313"/>
    </location>
</feature>
<evidence type="ECO:0000256" key="1">
    <source>
        <dbReference type="ARBA" id="ARBA00004561"/>
    </source>
</evidence>
<keyword evidence="8" id="KW-1185">Reference proteome</keyword>
<dbReference type="PANTHER" id="PTHR33420:SF3">
    <property type="entry name" value="FIMBRIAL SUBUNIT ELFA"/>
    <property type="match status" value="1"/>
</dbReference>
<feature type="chain" id="PRO_5045715675" evidence="5">
    <location>
        <begin position="25"/>
        <end position="314"/>
    </location>
</feature>
<dbReference type="Gene3D" id="2.60.40.3310">
    <property type="match status" value="1"/>
</dbReference>
<evidence type="ECO:0000256" key="3">
    <source>
        <dbReference type="ARBA" id="ARBA00022729"/>
    </source>
</evidence>
<evidence type="ECO:0000256" key="2">
    <source>
        <dbReference type="ARBA" id="ARBA00006671"/>
    </source>
</evidence>
<dbReference type="InterPro" id="IPR050263">
    <property type="entry name" value="Bact_Fimbrial_Adh_Pro"/>
</dbReference>
<dbReference type="InterPro" id="IPR015919">
    <property type="entry name" value="Cadherin-like_sf"/>
</dbReference>
<dbReference type="Proteomes" id="UP000613075">
    <property type="component" value="Unassembled WGS sequence"/>
</dbReference>
<dbReference type="SUPFAM" id="SSF49313">
    <property type="entry name" value="Cadherin-like"/>
    <property type="match status" value="1"/>
</dbReference>
<evidence type="ECO:0000313" key="7">
    <source>
        <dbReference type="EMBL" id="MBE8593885.1"/>
    </source>
</evidence>
<gene>
    <name evidence="7" type="ORF">IQK56_24865</name>
</gene>
<evidence type="ECO:0000256" key="4">
    <source>
        <dbReference type="ARBA" id="ARBA00023263"/>
    </source>
</evidence>
<dbReference type="InterPro" id="IPR036937">
    <property type="entry name" value="Adhesion_dom_fimbrial_sf"/>
</dbReference>
<feature type="signal peptide" evidence="5">
    <location>
        <begin position="1"/>
        <end position="24"/>
    </location>
</feature>
<comment type="subcellular location">
    <subcellularLocation>
        <location evidence="1">Fimbrium</location>
    </subcellularLocation>
</comment>
<keyword evidence="4" id="KW-0281">Fimbrium</keyword>
<reference evidence="7 8" key="1">
    <citation type="submission" date="2020-10" db="EMBL/GenBank/DDBJ databases">
        <title>The draft genomes of Cyclamen pathogen Pseudomonas sp.</title>
        <authorList>
            <person name="Fujikawa T."/>
            <person name="Sawada H."/>
        </authorList>
    </citation>
    <scope>NUCLEOTIDE SEQUENCE [LARGE SCALE GENOMIC DNA]</scope>
    <source>
        <strain evidence="7 8">MAFF 301449</strain>
    </source>
</reference>